<dbReference type="EMBL" id="CP060825">
    <property type="protein sequence ID" value="QNP66907.1"/>
    <property type="molecule type" value="Genomic_DNA"/>
</dbReference>
<reference evidence="7 8" key="1">
    <citation type="submission" date="2020-08" db="EMBL/GenBank/DDBJ databases">
        <title>A novel species.</title>
        <authorList>
            <person name="Gao J."/>
        </authorList>
    </citation>
    <scope>NUCLEOTIDE SEQUENCE [LARGE SCALE GENOMIC DNA]</scope>
    <source>
        <strain evidence="7 8">CRPJ-33</strain>
    </source>
</reference>
<evidence type="ECO:0000313" key="7">
    <source>
        <dbReference type="EMBL" id="QNP66907.1"/>
    </source>
</evidence>
<dbReference type="GO" id="GO:1901678">
    <property type="term" value="P:iron coordination entity transport"/>
    <property type="evidence" value="ECO:0007669"/>
    <property type="project" value="UniProtKB-ARBA"/>
</dbReference>
<comment type="subcellular location">
    <subcellularLocation>
        <location evidence="1">Cell envelope</location>
    </subcellularLocation>
</comment>
<proteinExistence type="inferred from homology"/>
<dbReference type="InterPro" id="IPR002491">
    <property type="entry name" value="ABC_transptr_periplasmic_BD"/>
</dbReference>
<dbReference type="Proteomes" id="UP000516230">
    <property type="component" value="Chromosome"/>
</dbReference>
<dbReference type="SUPFAM" id="SSF53807">
    <property type="entry name" value="Helical backbone' metal receptor"/>
    <property type="match status" value="1"/>
</dbReference>
<dbReference type="PROSITE" id="PS51257">
    <property type="entry name" value="PROKAR_LIPOPROTEIN"/>
    <property type="match status" value="1"/>
</dbReference>
<evidence type="ECO:0000256" key="5">
    <source>
        <dbReference type="SAM" id="MobiDB-lite"/>
    </source>
</evidence>
<gene>
    <name evidence="7" type="ORF">IAG43_30955</name>
</gene>
<keyword evidence="4" id="KW-0732">Signal</keyword>
<keyword evidence="3" id="KW-0813">Transport</keyword>
<accession>A0A7H0I291</accession>
<dbReference type="AlphaFoldDB" id="A0A7H0I291"/>
<evidence type="ECO:0000256" key="4">
    <source>
        <dbReference type="ARBA" id="ARBA00022729"/>
    </source>
</evidence>
<dbReference type="KEGG" id="sgj:IAG43_30955"/>
<dbReference type="RefSeq" id="WP_187743963.1">
    <property type="nucleotide sequence ID" value="NZ_CP060825.1"/>
</dbReference>
<evidence type="ECO:0000256" key="1">
    <source>
        <dbReference type="ARBA" id="ARBA00004196"/>
    </source>
</evidence>
<feature type="region of interest" description="Disordered" evidence="5">
    <location>
        <begin position="23"/>
        <end position="43"/>
    </location>
</feature>
<protein>
    <submittedName>
        <fullName evidence="7">ABC transporter substrate-binding protein</fullName>
    </submittedName>
</protein>
<comment type="similarity">
    <text evidence="2">Belongs to the bacterial solute-binding protein 8 family.</text>
</comment>
<dbReference type="PROSITE" id="PS50983">
    <property type="entry name" value="FE_B12_PBP"/>
    <property type="match status" value="1"/>
</dbReference>
<evidence type="ECO:0000313" key="8">
    <source>
        <dbReference type="Proteomes" id="UP000516230"/>
    </source>
</evidence>
<dbReference type="Gene3D" id="3.40.50.1980">
    <property type="entry name" value="Nitrogenase molybdenum iron protein domain"/>
    <property type="match status" value="2"/>
</dbReference>
<feature type="compositionally biased region" description="Polar residues" evidence="5">
    <location>
        <begin position="34"/>
        <end position="43"/>
    </location>
</feature>
<dbReference type="InterPro" id="IPR051313">
    <property type="entry name" value="Bact_iron-sidero_bind"/>
</dbReference>
<dbReference type="GO" id="GO:0030288">
    <property type="term" value="C:outer membrane-bounded periplasmic space"/>
    <property type="evidence" value="ECO:0007669"/>
    <property type="project" value="TreeGrafter"/>
</dbReference>
<feature type="domain" description="Fe/B12 periplasmic-binding" evidence="6">
    <location>
        <begin position="62"/>
        <end position="338"/>
    </location>
</feature>
<evidence type="ECO:0000256" key="3">
    <source>
        <dbReference type="ARBA" id="ARBA00022448"/>
    </source>
</evidence>
<dbReference type="Pfam" id="PF01497">
    <property type="entry name" value="Peripla_BP_2"/>
    <property type="match status" value="1"/>
</dbReference>
<name>A0A7H0I291_9ACTN</name>
<dbReference type="PANTHER" id="PTHR30532">
    <property type="entry name" value="IRON III DICITRATE-BINDING PERIPLASMIC PROTEIN"/>
    <property type="match status" value="1"/>
</dbReference>
<evidence type="ECO:0000256" key="2">
    <source>
        <dbReference type="ARBA" id="ARBA00008814"/>
    </source>
</evidence>
<sequence length="338" mass="35415">MSIRRPSVLVGALALAVALTGCGSSSDGDKGETGSDSAKSGSKTRVFEADNGKITIPAAPQRIVATGYAVPALIEADAPLVGISSWKRGEPLMSDEDLATYKKLTKVAGELATETNYEAIAAAEPDLIVIGVPAPVLADVDVKRLETIAPVVAIGPTVPSAWRDLSRKQADAAGALGEFDTRKAAYEAKAAELAAKYKDVLPQLKAGHVGAYGEVAKGNFQREFSGSWGSNIIEDLGAVYYGKVKEPGPGSKSVSEYPSIEELPESLGEADVITYSVQADGSVPEAVKYVLDSKLWANLPAVKAKKTFAIRYTEAASYGQAMKTLDAIDEALAPLLKQ</sequence>
<dbReference type="PANTHER" id="PTHR30532:SF1">
    <property type="entry name" value="IRON(3+)-HYDROXAMATE-BINDING PROTEIN FHUD"/>
    <property type="match status" value="1"/>
</dbReference>
<keyword evidence="8" id="KW-1185">Reference proteome</keyword>
<organism evidence="7 8">
    <name type="scientific">Streptomyces genisteinicus</name>
    <dbReference type="NCBI Taxonomy" id="2768068"/>
    <lineage>
        <taxon>Bacteria</taxon>
        <taxon>Bacillati</taxon>
        <taxon>Actinomycetota</taxon>
        <taxon>Actinomycetes</taxon>
        <taxon>Kitasatosporales</taxon>
        <taxon>Streptomycetaceae</taxon>
        <taxon>Streptomyces</taxon>
    </lineage>
</organism>
<evidence type="ECO:0000259" key="6">
    <source>
        <dbReference type="PROSITE" id="PS50983"/>
    </source>
</evidence>